<feature type="region of interest" description="Disordered" evidence="1">
    <location>
        <begin position="1"/>
        <end position="41"/>
    </location>
</feature>
<evidence type="ECO:0000313" key="3">
    <source>
        <dbReference type="Proteomes" id="UP000585474"/>
    </source>
</evidence>
<accession>A0A7J0EQT7</accession>
<evidence type="ECO:0000256" key="1">
    <source>
        <dbReference type="SAM" id="MobiDB-lite"/>
    </source>
</evidence>
<gene>
    <name evidence="2" type="ORF">Acr_06g0007840</name>
</gene>
<protein>
    <submittedName>
        <fullName evidence="2">TIFY domain protein 8</fullName>
    </submittedName>
</protein>
<organism evidence="2 3">
    <name type="scientific">Actinidia rufa</name>
    <dbReference type="NCBI Taxonomy" id="165716"/>
    <lineage>
        <taxon>Eukaryota</taxon>
        <taxon>Viridiplantae</taxon>
        <taxon>Streptophyta</taxon>
        <taxon>Embryophyta</taxon>
        <taxon>Tracheophyta</taxon>
        <taxon>Spermatophyta</taxon>
        <taxon>Magnoliopsida</taxon>
        <taxon>eudicotyledons</taxon>
        <taxon>Gunneridae</taxon>
        <taxon>Pentapetalae</taxon>
        <taxon>asterids</taxon>
        <taxon>Ericales</taxon>
        <taxon>Actinidiaceae</taxon>
        <taxon>Actinidia</taxon>
    </lineage>
</organism>
<evidence type="ECO:0000313" key="2">
    <source>
        <dbReference type="EMBL" id="GFY88844.1"/>
    </source>
</evidence>
<keyword evidence="3" id="KW-1185">Reference proteome</keyword>
<sequence>MALAGSNGGSWSTAAYRPKSAAPAAGESPIPGGDNEAGMASDFASSREFRRRLSVTGTSSHGFGSGDQMSVPLASGDLLILRNKILRFLFVSTLCSGLFDHMT</sequence>
<dbReference type="AlphaFoldDB" id="A0A7J0EQT7"/>
<dbReference type="Proteomes" id="UP000585474">
    <property type="component" value="Unassembled WGS sequence"/>
</dbReference>
<dbReference type="EMBL" id="BJWL01000006">
    <property type="protein sequence ID" value="GFY88844.1"/>
    <property type="molecule type" value="Genomic_DNA"/>
</dbReference>
<reference evidence="2 3" key="1">
    <citation type="submission" date="2019-07" db="EMBL/GenBank/DDBJ databases">
        <title>De Novo Assembly of kiwifruit Actinidia rufa.</title>
        <authorList>
            <person name="Sugita-Konishi S."/>
            <person name="Sato K."/>
            <person name="Mori E."/>
            <person name="Abe Y."/>
            <person name="Kisaki G."/>
            <person name="Hamano K."/>
            <person name="Suezawa K."/>
            <person name="Otani M."/>
            <person name="Fukuda T."/>
            <person name="Manabe T."/>
            <person name="Gomi K."/>
            <person name="Tabuchi M."/>
            <person name="Akimitsu K."/>
            <person name="Kataoka I."/>
        </authorList>
    </citation>
    <scope>NUCLEOTIDE SEQUENCE [LARGE SCALE GENOMIC DNA]</scope>
    <source>
        <strain evidence="3">cv. Fuchu</strain>
    </source>
</reference>
<proteinExistence type="predicted"/>
<feature type="compositionally biased region" description="Low complexity" evidence="1">
    <location>
        <begin position="14"/>
        <end position="25"/>
    </location>
</feature>
<comment type="caution">
    <text evidence="2">The sequence shown here is derived from an EMBL/GenBank/DDBJ whole genome shotgun (WGS) entry which is preliminary data.</text>
</comment>
<name>A0A7J0EQT7_9ERIC</name>
<dbReference type="OrthoDB" id="1908882at2759"/>